<dbReference type="PROSITE" id="PS50943">
    <property type="entry name" value="HTH_CROC1"/>
    <property type="match status" value="1"/>
</dbReference>
<dbReference type="Proteomes" id="UP000539052">
    <property type="component" value="Unassembled WGS sequence"/>
</dbReference>
<protein>
    <submittedName>
        <fullName evidence="2">Helix-turn-helix transcriptional regulator</fullName>
    </submittedName>
</protein>
<dbReference type="InterPro" id="IPR010982">
    <property type="entry name" value="Lambda_DNA-bd_dom_sf"/>
</dbReference>
<evidence type="ECO:0000313" key="3">
    <source>
        <dbReference type="Proteomes" id="UP000539052"/>
    </source>
</evidence>
<comment type="caution">
    <text evidence="2">The sequence shown here is derived from an EMBL/GenBank/DDBJ whole genome shotgun (WGS) entry which is preliminary data.</text>
</comment>
<keyword evidence="3" id="KW-1185">Reference proteome</keyword>
<dbReference type="Pfam" id="PF13443">
    <property type="entry name" value="HTH_26"/>
    <property type="match status" value="1"/>
</dbReference>
<dbReference type="RefSeq" id="WP_170821336.1">
    <property type="nucleotide sequence ID" value="NZ_JAAOXG010000019.1"/>
</dbReference>
<accession>A0ABX1VV72</accession>
<dbReference type="EMBL" id="JAAOXG010000019">
    <property type="protein sequence ID" value="NNJ30128.1"/>
    <property type="molecule type" value="Genomic_DNA"/>
</dbReference>
<dbReference type="SUPFAM" id="SSF47413">
    <property type="entry name" value="lambda repressor-like DNA-binding domains"/>
    <property type="match status" value="1"/>
</dbReference>
<dbReference type="SMART" id="SM00530">
    <property type="entry name" value="HTH_XRE"/>
    <property type="match status" value="1"/>
</dbReference>
<reference evidence="2 3" key="1">
    <citation type="submission" date="2020-03" db="EMBL/GenBank/DDBJ databases">
        <title>Genome Sequence of industrial isolate, B5A.</title>
        <authorList>
            <person name="Sharma S."/>
            <person name="Patil P.B."/>
            <person name="Korpole S."/>
        </authorList>
    </citation>
    <scope>NUCLEOTIDE SEQUENCE [LARGE SCALE GENOMIC DNA]</scope>
    <source>
        <strain evidence="2 3">PI-S10-B5A</strain>
    </source>
</reference>
<dbReference type="Gene3D" id="1.10.260.40">
    <property type="entry name" value="lambda repressor-like DNA-binding domains"/>
    <property type="match status" value="1"/>
</dbReference>
<feature type="domain" description="HTH cro/C1-type" evidence="1">
    <location>
        <begin position="12"/>
        <end position="67"/>
    </location>
</feature>
<dbReference type="CDD" id="cd00093">
    <property type="entry name" value="HTH_XRE"/>
    <property type="match status" value="1"/>
</dbReference>
<evidence type="ECO:0000259" key="1">
    <source>
        <dbReference type="PROSITE" id="PS50943"/>
    </source>
</evidence>
<gene>
    <name evidence="2" type="ORF">G9470_10050</name>
</gene>
<organism evidence="2 3">
    <name type="scientific">Lacrimispora defluvii</name>
    <dbReference type="NCBI Taxonomy" id="2719233"/>
    <lineage>
        <taxon>Bacteria</taxon>
        <taxon>Bacillati</taxon>
        <taxon>Bacillota</taxon>
        <taxon>Clostridia</taxon>
        <taxon>Lachnospirales</taxon>
        <taxon>Lachnospiraceae</taxon>
        <taxon>Lacrimispora</taxon>
    </lineage>
</organism>
<proteinExistence type="predicted"/>
<dbReference type="InterPro" id="IPR001387">
    <property type="entry name" value="Cro/C1-type_HTH"/>
</dbReference>
<name>A0ABX1VV72_9FIRM</name>
<sequence>MAEIYKTDYIEIKKIMAEKEIKTIKELAEKTGVSRNTLSNILSGKIQPSSDVMEKLVFSLEIPPEKAGRIFFSLILRTA</sequence>
<evidence type="ECO:0000313" key="2">
    <source>
        <dbReference type="EMBL" id="NNJ30128.1"/>
    </source>
</evidence>